<evidence type="ECO:0000256" key="3">
    <source>
        <dbReference type="ARBA" id="ARBA00022723"/>
    </source>
</evidence>
<keyword evidence="3" id="KW-0479">Metal-binding</keyword>
<dbReference type="AlphaFoldDB" id="A0AAW4Y3E0"/>
<evidence type="ECO:0000256" key="5">
    <source>
        <dbReference type="ARBA" id="ARBA00023014"/>
    </source>
</evidence>
<dbReference type="Gene3D" id="3.20.20.70">
    <property type="entry name" value="Aldolase class I"/>
    <property type="match status" value="1"/>
</dbReference>
<name>A0AAW4Y3E0_9BURK</name>
<protein>
    <submittedName>
        <fullName evidence="6">DNA modification/repair radical SAM protein</fullName>
    </submittedName>
</protein>
<evidence type="ECO:0000256" key="2">
    <source>
        <dbReference type="ARBA" id="ARBA00022691"/>
    </source>
</evidence>
<comment type="cofactor">
    <cofactor evidence="1">
        <name>[4Fe-4S] cluster</name>
        <dbReference type="ChEBI" id="CHEBI:49883"/>
    </cofactor>
</comment>
<dbReference type="GO" id="GO:0003824">
    <property type="term" value="F:catalytic activity"/>
    <property type="evidence" value="ECO:0007669"/>
    <property type="project" value="InterPro"/>
</dbReference>
<dbReference type="SUPFAM" id="SSF102114">
    <property type="entry name" value="Radical SAM enzymes"/>
    <property type="match status" value="1"/>
</dbReference>
<accession>A0AAW4Y3E0</accession>
<dbReference type="SFLD" id="SFLDS00029">
    <property type="entry name" value="Radical_SAM"/>
    <property type="match status" value="1"/>
</dbReference>
<evidence type="ECO:0000256" key="1">
    <source>
        <dbReference type="ARBA" id="ARBA00001966"/>
    </source>
</evidence>
<dbReference type="SFLD" id="SFLDG01102">
    <property type="entry name" value="Uncharacterised_Radical_SAM_Su"/>
    <property type="match status" value="1"/>
</dbReference>
<evidence type="ECO:0000256" key="4">
    <source>
        <dbReference type="ARBA" id="ARBA00023004"/>
    </source>
</evidence>
<evidence type="ECO:0000313" key="6">
    <source>
        <dbReference type="EMBL" id="MCD2167504.1"/>
    </source>
</evidence>
<dbReference type="EMBL" id="JAJNCT010000029">
    <property type="protein sequence ID" value="MCD2167504.1"/>
    <property type="molecule type" value="Genomic_DNA"/>
</dbReference>
<comment type="caution">
    <text evidence="6">The sequence shown here is derived from an EMBL/GenBank/DDBJ whole genome shotgun (WGS) entry which is preliminary data.</text>
</comment>
<keyword evidence="7" id="KW-1185">Reference proteome</keyword>
<dbReference type="GO" id="GO:0051536">
    <property type="term" value="F:iron-sulfur cluster binding"/>
    <property type="evidence" value="ECO:0007669"/>
    <property type="project" value="UniProtKB-KW"/>
</dbReference>
<proteinExistence type="predicted"/>
<evidence type="ECO:0000313" key="7">
    <source>
        <dbReference type="Proteomes" id="UP001199260"/>
    </source>
</evidence>
<dbReference type="InterPro" id="IPR013785">
    <property type="entry name" value="Aldolase_TIM"/>
</dbReference>
<dbReference type="InterPro" id="IPR058240">
    <property type="entry name" value="rSAM_sf"/>
</dbReference>
<organism evidence="6 7">
    <name type="scientific">Comamonas koreensis</name>
    <dbReference type="NCBI Taxonomy" id="160825"/>
    <lineage>
        <taxon>Bacteria</taxon>
        <taxon>Pseudomonadati</taxon>
        <taxon>Pseudomonadota</taxon>
        <taxon>Betaproteobacteria</taxon>
        <taxon>Burkholderiales</taxon>
        <taxon>Comamonadaceae</taxon>
        <taxon>Comamonas</taxon>
    </lineage>
</organism>
<dbReference type="GO" id="GO:0046872">
    <property type="term" value="F:metal ion binding"/>
    <property type="evidence" value="ECO:0007669"/>
    <property type="project" value="UniProtKB-KW"/>
</dbReference>
<reference evidence="6 7" key="1">
    <citation type="submission" date="2021-11" db="EMBL/GenBank/DDBJ databases">
        <title>Genome sequence.</title>
        <authorList>
            <person name="Sun Q."/>
        </authorList>
    </citation>
    <scope>NUCLEOTIDE SEQUENCE [LARGE SCALE GENOMIC DNA]</scope>
    <source>
        <strain evidence="6 7">KCTC 12005</strain>
    </source>
</reference>
<gene>
    <name evidence="6" type="ORF">LPW39_20505</name>
</gene>
<dbReference type="InterPro" id="IPR023874">
    <property type="entry name" value="DNA_rSAM_put"/>
</dbReference>
<dbReference type="PANTHER" id="PTHR21180:SF9">
    <property type="entry name" value="TYPE II SECRETION SYSTEM PROTEIN K"/>
    <property type="match status" value="1"/>
</dbReference>
<keyword evidence="2" id="KW-0949">S-adenosyl-L-methionine</keyword>
<keyword evidence="4" id="KW-0408">Iron</keyword>
<dbReference type="InterPro" id="IPR010994">
    <property type="entry name" value="RuvA_2-like"/>
</dbReference>
<dbReference type="Proteomes" id="UP001199260">
    <property type="component" value="Unassembled WGS sequence"/>
</dbReference>
<dbReference type="SUPFAM" id="SSF47781">
    <property type="entry name" value="RuvA domain 2-like"/>
    <property type="match status" value="1"/>
</dbReference>
<dbReference type="RefSeq" id="WP_230779432.1">
    <property type="nucleotide sequence ID" value="NZ_JAJNCT010000029.1"/>
</dbReference>
<dbReference type="NCBIfam" id="TIGR03916">
    <property type="entry name" value="rSAM_link_UDG"/>
    <property type="match status" value="1"/>
</dbReference>
<dbReference type="InterPro" id="IPR051675">
    <property type="entry name" value="Endo/Exo/Phosphatase_dom_1"/>
</dbReference>
<keyword evidence="5" id="KW-0411">Iron-sulfur</keyword>
<dbReference type="InterPro" id="IPR007197">
    <property type="entry name" value="rSAM"/>
</dbReference>
<sequence>MQTLAKLQILADAAKYDASCASSGSKPRNSLGGKGMGSTEGMGICHSYTPDGRCVSLLKILLTNFCIYDCRYCINRKSSNVQRARFSAAEVVGLTLDFYRRNCIEGLFLSSGIIQSSDYTMEQLVEVARSLREDHDFRGYIHLKTIPDASSELLALAGRYADRLSINIELPTQQGLQQLAPEKDAVGIASAMHQVAEHIEVARQQKQDQQGSKLVSLPRQRQAARAAAPSYAPAGQSTQMIVGADSANDATILLTSSALYTGQRLRRVYYSAFSPIPDASSDLPLQAPPLIREHRLYQADWLMRFYGFSPAEITAPASGGMLDLELDPKLAWALSQRQHFPVDLNRAAKAWLLRVPGLGVGSVERLLAARRVRRLRLADLQQLRVATSKVLPFVELDDYHPPLAMLDSPSLRQQLLAQMGQGAVQRRHSGMQLAAAAQIALF</sequence>
<dbReference type="PANTHER" id="PTHR21180">
    <property type="entry name" value="ENDONUCLEASE/EXONUCLEASE/PHOSPHATASE FAMILY DOMAIN-CONTAINING PROTEIN 1"/>
    <property type="match status" value="1"/>
</dbReference>